<accession>A0A3N0X6M5</accession>
<proteinExistence type="predicted"/>
<evidence type="ECO:0000313" key="1">
    <source>
        <dbReference type="EMBL" id="ROI12933.1"/>
    </source>
</evidence>
<reference evidence="2" key="1">
    <citation type="submission" date="2018-11" db="EMBL/GenBank/DDBJ databases">
        <title>Proposal to divide the Flavobacteriaceae and reorganize its genera based on Amino Acid Identity values calculated from whole genome sequences.</title>
        <authorList>
            <person name="Nicholson A.C."/>
            <person name="Gulvik C.A."/>
            <person name="Whitney A.M."/>
            <person name="Humrighouse B.W."/>
            <person name="Bell M."/>
            <person name="Holmes B."/>
            <person name="Steigerwalt A."/>
            <person name="Villarma A."/>
            <person name="Sheth M."/>
            <person name="Batra D."/>
            <person name="Pryor J."/>
            <person name="Bernardet J.-F."/>
            <person name="Hugo C."/>
            <person name="Kampfer P."/>
            <person name="Newman J."/>
            <person name="Mcquiston J.R."/>
        </authorList>
    </citation>
    <scope>NUCLEOTIDE SEQUENCE [LARGE SCALE GENOMIC DNA]</scope>
    <source>
        <strain evidence="2">DSM 22165</strain>
    </source>
</reference>
<dbReference type="Proteomes" id="UP000267623">
    <property type="component" value="Unassembled WGS sequence"/>
</dbReference>
<gene>
    <name evidence="1" type="ORF">EGH73_10265</name>
</gene>
<dbReference type="Pfam" id="PF02348">
    <property type="entry name" value="CTP_transf_3"/>
    <property type="match status" value="1"/>
</dbReference>
<comment type="caution">
    <text evidence="1">The sequence shown here is derived from an EMBL/GenBank/DDBJ whole genome shotgun (WGS) entry which is preliminary data.</text>
</comment>
<dbReference type="InterPro" id="IPR003329">
    <property type="entry name" value="Cytidylyl_trans"/>
</dbReference>
<dbReference type="InterPro" id="IPR029044">
    <property type="entry name" value="Nucleotide-diphossugar_trans"/>
</dbReference>
<dbReference type="PANTHER" id="PTHR42866">
    <property type="entry name" value="3-DEOXY-MANNO-OCTULOSONATE CYTIDYLYLTRANSFERASE"/>
    <property type="match status" value="1"/>
</dbReference>
<evidence type="ECO:0000313" key="2">
    <source>
        <dbReference type="Proteomes" id="UP000267623"/>
    </source>
</evidence>
<reference evidence="2" key="2">
    <citation type="submission" date="2018-11" db="EMBL/GenBank/DDBJ databases">
        <title>Proposal to divide the Flavobacteriaceae and reorganize its genera based on Amino Acid Identity values calculated from whole genome sequences.</title>
        <authorList>
            <person name="Nicholson A.C."/>
            <person name="Gulvik C.A."/>
            <person name="Whitney A.M."/>
            <person name="Humrighouse B.W."/>
            <person name="Bell M."/>
            <person name="Holmes B."/>
            <person name="Steigerwalt A."/>
            <person name="Villarma A."/>
            <person name="Sheth M."/>
            <person name="Batra D."/>
            <person name="Pryor J."/>
            <person name="Bernardet J.-F."/>
            <person name="Hugo C."/>
            <person name="Kampfer P."/>
            <person name="Newman J."/>
            <person name="Mcquiston J."/>
        </authorList>
    </citation>
    <scope>NUCLEOTIDE SEQUENCE [LARGE SCALE GENOMIC DNA]</scope>
    <source>
        <strain evidence="2">DSM 22165</strain>
    </source>
</reference>
<protein>
    <submittedName>
        <fullName evidence="1">Glycosyl transferase family 2</fullName>
    </submittedName>
</protein>
<dbReference type="AlphaFoldDB" id="A0A3N0X6M5"/>
<keyword evidence="1" id="KW-0808">Transferase</keyword>
<dbReference type="SUPFAM" id="SSF53448">
    <property type="entry name" value="Nucleotide-diphospho-sugar transferases"/>
    <property type="match status" value="1"/>
</dbReference>
<dbReference type="EMBL" id="RJTU01000065">
    <property type="protein sequence ID" value="ROI12933.1"/>
    <property type="molecule type" value="Genomic_DNA"/>
</dbReference>
<sequence>MDKLGFIIQARLGSTRLPGKMKMSFYNDESIPEIIIKKIKDRFDNIDIVLATSDNTKDDYFESLTKKLQVKIYRGSESDVLQRFIDTADFFQLDGIIRICADNPFLDVSQLEVLVGEIDDSDYISFCVNGNPSIKTHFGFWAEYATLETLKKVQSNTDDIFFREHVTNYIYTNSEKFKMKFLKPIDIVNGRNDIRTTIDTEDDFKNLAFIYKQLKARYPDNFGIKEIINFLDENPEMLNLMSQQIEQNSK</sequence>
<dbReference type="Gene3D" id="3.90.550.10">
    <property type="entry name" value="Spore Coat Polysaccharide Biosynthesis Protein SpsA, Chain A"/>
    <property type="match status" value="1"/>
</dbReference>
<organism evidence="1 2">
    <name type="scientific">Epilithonimonas hominis</name>
    <dbReference type="NCBI Taxonomy" id="420404"/>
    <lineage>
        <taxon>Bacteria</taxon>
        <taxon>Pseudomonadati</taxon>
        <taxon>Bacteroidota</taxon>
        <taxon>Flavobacteriia</taxon>
        <taxon>Flavobacteriales</taxon>
        <taxon>Weeksellaceae</taxon>
        <taxon>Chryseobacterium group</taxon>
        <taxon>Epilithonimonas</taxon>
    </lineage>
</organism>
<dbReference type="PANTHER" id="PTHR42866:SF1">
    <property type="entry name" value="SPORE COAT POLYSACCHARIDE BIOSYNTHESIS PROTEIN SPSF"/>
    <property type="match status" value="1"/>
</dbReference>
<dbReference type="GO" id="GO:0016740">
    <property type="term" value="F:transferase activity"/>
    <property type="evidence" value="ECO:0007669"/>
    <property type="project" value="UniProtKB-KW"/>
</dbReference>
<dbReference type="RefSeq" id="WP_123281742.1">
    <property type="nucleotide sequence ID" value="NZ_RJTU01000065.1"/>
</dbReference>
<name>A0A3N0X6M5_9FLAO</name>
<dbReference type="GO" id="GO:0005829">
    <property type="term" value="C:cytosol"/>
    <property type="evidence" value="ECO:0007669"/>
    <property type="project" value="TreeGrafter"/>
</dbReference>